<evidence type="ECO:0000259" key="2">
    <source>
        <dbReference type="Pfam" id="PF07510"/>
    </source>
</evidence>
<evidence type="ECO:0000313" key="3">
    <source>
        <dbReference type="EMBL" id="SDR17451.1"/>
    </source>
</evidence>
<keyword evidence="4" id="KW-1185">Reference proteome</keyword>
<feature type="domain" description="GmrSD restriction endonucleases C-terminal" evidence="2">
    <location>
        <begin position="106"/>
        <end position="241"/>
    </location>
</feature>
<dbReference type="PANTHER" id="PTHR24094:SF15">
    <property type="entry name" value="AMP-DEPENDENT SYNTHETASE_LIGASE DOMAIN-CONTAINING PROTEIN-RELATED"/>
    <property type="match status" value="1"/>
</dbReference>
<evidence type="ECO:0000313" key="4">
    <source>
        <dbReference type="Proteomes" id="UP000217103"/>
    </source>
</evidence>
<dbReference type="AlphaFoldDB" id="A0A1H1GWB1"/>
<dbReference type="EMBL" id="FNKK01000002">
    <property type="protein sequence ID" value="SDR17451.1"/>
    <property type="molecule type" value="Genomic_DNA"/>
</dbReference>
<evidence type="ECO:0000256" key="1">
    <source>
        <dbReference type="SAM" id="MobiDB-lite"/>
    </source>
</evidence>
<organism evidence="3 4">
    <name type="scientific">Thermostaphylospora chromogena</name>
    <dbReference type="NCBI Taxonomy" id="35622"/>
    <lineage>
        <taxon>Bacteria</taxon>
        <taxon>Bacillati</taxon>
        <taxon>Actinomycetota</taxon>
        <taxon>Actinomycetes</taxon>
        <taxon>Streptosporangiales</taxon>
        <taxon>Thermomonosporaceae</taxon>
        <taxon>Thermostaphylospora</taxon>
    </lineage>
</organism>
<dbReference type="RefSeq" id="WP_242659412.1">
    <property type="nucleotide sequence ID" value="NZ_FNKK01000002.1"/>
</dbReference>
<dbReference type="Proteomes" id="UP000217103">
    <property type="component" value="Unassembled WGS sequence"/>
</dbReference>
<feature type="region of interest" description="Disordered" evidence="1">
    <location>
        <begin position="20"/>
        <end position="60"/>
    </location>
</feature>
<reference evidence="3 4" key="1">
    <citation type="submission" date="2016-10" db="EMBL/GenBank/DDBJ databases">
        <authorList>
            <person name="de Groot N.N."/>
        </authorList>
    </citation>
    <scope>NUCLEOTIDE SEQUENCE [LARGE SCALE GENOMIC DNA]</scope>
    <source>
        <strain evidence="3 4">DSM 43794</strain>
    </source>
</reference>
<dbReference type="PANTHER" id="PTHR24094">
    <property type="entry name" value="SECRETED PROTEIN"/>
    <property type="match status" value="1"/>
</dbReference>
<name>A0A1H1GWB1_9ACTN</name>
<sequence length="244" mass="26713">MATVFLVAFVAFSILRPGEAGDASATPATPSGEGRSAARPLHNPDGTRPGLAPITSPREREAARSLITQVRVGRRGSSAGYRRTRFGENWADTARGVPYARNGCRTRDDLLARDGREVRYRSGSGCVVVSMTLLDPYTGETIEWRKAEHARVQVDHVVPLSYGWRMGASRWSAGKRLRFANDPLNLVSVSGAVNEDKGGAGPSAWLPPRRDIRCAYAVRFAQVALKYDMPVTKADKKAMLRQCR</sequence>
<dbReference type="STRING" id="35622.SAMN04489764_3868"/>
<gene>
    <name evidence="3" type="ORF">SAMN04489764_3868</name>
</gene>
<dbReference type="InterPro" id="IPR011089">
    <property type="entry name" value="GmrSD_C"/>
</dbReference>
<dbReference type="Pfam" id="PF07510">
    <property type="entry name" value="GmrSD_C"/>
    <property type="match status" value="1"/>
</dbReference>
<proteinExistence type="predicted"/>
<accession>A0A1H1GWB1</accession>
<protein>
    <recommendedName>
        <fullName evidence="2">GmrSD restriction endonucleases C-terminal domain-containing protein</fullName>
    </recommendedName>
</protein>